<evidence type="ECO:0000259" key="2">
    <source>
        <dbReference type="PROSITE" id="PS50011"/>
    </source>
</evidence>
<dbReference type="HOGENOM" id="CLU_012892_0_0_1"/>
<dbReference type="Proteomes" id="UP000032180">
    <property type="component" value="Chromosome 5"/>
</dbReference>
<dbReference type="STRING" id="77586.A0A0D9WKD6"/>
<accession>A0A0D9WKD6</accession>
<dbReference type="EnsemblPlants" id="LPERR05G23260.1">
    <property type="protein sequence ID" value="LPERR05G23260.1"/>
    <property type="gene ID" value="LPERR05G23260"/>
</dbReference>
<dbReference type="eggNOG" id="KOG0192">
    <property type="taxonomic scope" value="Eukaryota"/>
</dbReference>
<sequence length="657" mass="72036">MEQLRQVGEAIGGVNAVMAIFHDDLPLRCVNPRQCALLAHAYSLAFHAIAGDLRSRLRLAAGAAKWKPLEDPLRELHRVIRDGEGYIRRCLIVNGGSWWARTAAATHGVECVERHLHDLLWCVAVVVDAIELASPARDDEGILLDLEIFRRRLGNTYLATAELAARIDIAWKEDRWLLSHLLDERRNGCSTANFSPSPAALTTLQEHRLADVLASPRGKLHPATVLHVTEFQMRRRLGGCMKEANWMGESFAVKHLVGVDGDDAAAVAAAAASVSPHPNVAHSRYCFHDEEKREMFVVMDDDHLTCKDLAVFVKELTSGKRRSPSSLPLLVVVDAMLQIARGMEHLHSKRIYHGNLIPSNVLVKPLHGEGYLHVKVAGIGHGESIVSNSGKKSTAVNDAIPSCIWHAPELMGNESPPTARCTEKGDVYSFGMICFELLTGKIPFEDNHLAGENMGKNILAGERPLFPFQTPKYLTSLTRRCWHGDPSQRPAFHSVCRVLRYLKRFLVINPDAVAAPATAPPVDYLDVEAQLLRRFPEWETNAAARPRVADVPFLMYAYRVMEREKVNAMVNRERSSDSGSDGNSSLCGDDCVNGVSVTTTVADTQPASSRTSLTNRNSGGGGRWSSPRKVNGGKGIAAAAAVIKAGKCVFAHLIVTD</sequence>
<dbReference type="SUPFAM" id="SSF56112">
    <property type="entry name" value="Protein kinase-like (PK-like)"/>
    <property type="match status" value="1"/>
</dbReference>
<name>A0A0D9WKD6_9ORYZ</name>
<dbReference type="GO" id="GO:0005524">
    <property type="term" value="F:ATP binding"/>
    <property type="evidence" value="ECO:0007669"/>
    <property type="project" value="InterPro"/>
</dbReference>
<dbReference type="InterPro" id="IPR001245">
    <property type="entry name" value="Ser-Thr/Tyr_kinase_cat_dom"/>
</dbReference>
<dbReference type="PROSITE" id="PS50011">
    <property type="entry name" value="PROTEIN_KINASE_DOM"/>
    <property type="match status" value="1"/>
</dbReference>
<dbReference type="Gene3D" id="1.10.510.10">
    <property type="entry name" value="Transferase(Phosphotransferase) domain 1"/>
    <property type="match status" value="1"/>
</dbReference>
<dbReference type="InterPro" id="IPR010632">
    <property type="entry name" value="DUF1221"/>
</dbReference>
<keyword evidence="4" id="KW-1185">Reference proteome</keyword>
<dbReference type="Pfam" id="PF06760">
    <property type="entry name" value="DUF1221"/>
    <property type="match status" value="1"/>
</dbReference>
<reference evidence="3" key="3">
    <citation type="submission" date="2015-04" db="UniProtKB">
        <authorList>
            <consortium name="EnsemblPlants"/>
        </authorList>
    </citation>
    <scope>IDENTIFICATION</scope>
</reference>
<dbReference type="PANTHER" id="PTHR44329:SF260">
    <property type="entry name" value="PROTEIN KINASE DOMAIN-CONTAINING PROTEIN"/>
    <property type="match status" value="1"/>
</dbReference>
<dbReference type="InterPro" id="IPR000719">
    <property type="entry name" value="Prot_kinase_dom"/>
</dbReference>
<proteinExistence type="predicted"/>
<organism evidence="3 4">
    <name type="scientific">Leersia perrieri</name>
    <dbReference type="NCBI Taxonomy" id="77586"/>
    <lineage>
        <taxon>Eukaryota</taxon>
        <taxon>Viridiplantae</taxon>
        <taxon>Streptophyta</taxon>
        <taxon>Embryophyta</taxon>
        <taxon>Tracheophyta</taxon>
        <taxon>Spermatophyta</taxon>
        <taxon>Magnoliopsida</taxon>
        <taxon>Liliopsida</taxon>
        <taxon>Poales</taxon>
        <taxon>Poaceae</taxon>
        <taxon>BOP clade</taxon>
        <taxon>Oryzoideae</taxon>
        <taxon>Oryzeae</taxon>
        <taxon>Oryzinae</taxon>
        <taxon>Leersia</taxon>
    </lineage>
</organism>
<dbReference type="Gramene" id="LPERR05G23260.1">
    <property type="protein sequence ID" value="LPERR05G23260.1"/>
    <property type="gene ID" value="LPERR05G23260"/>
</dbReference>
<reference evidence="3 4" key="1">
    <citation type="submission" date="2012-08" db="EMBL/GenBank/DDBJ databases">
        <title>Oryza genome evolution.</title>
        <authorList>
            <person name="Wing R.A."/>
        </authorList>
    </citation>
    <scope>NUCLEOTIDE SEQUENCE</scope>
</reference>
<dbReference type="AlphaFoldDB" id="A0A0D9WKD6"/>
<reference evidence="4" key="2">
    <citation type="submission" date="2013-12" db="EMBL/GenBank/DDBJ databases">
        <authorList>
            <person name="Yu Y."/>
            <person name="Lee S."/>
            <person name="de Baynast K."/>
            <person name="Wissotski M."/>
            <person name="Liu L."/>
            <person name="Talag J."/>
            <person name="Goicoechea J."/>
            <person name="Angelova A."/>
            <person name="Jetty R."/>
            <person name="Kudrna D."/>
            <person name="Golser W."/>
            <person name="Rivera L."/>
            <person name="Zhang J."/>
            <person name="Wing R."/>
        </authorList>
    </citation>
    <scope>NUCLEOTIDE SEQUENCE</scope>
</reference>
<protein>
    <recommendedName>
        <fullName evidence="2">Protein kinase domain-containing protein</fullName>
    </recommendedName>
</protein>
<evidence type="ECO:0000256" key="1">
    <source>
        <dbReference type="SAM" id="MobiDB-lite"/>
    </source>
</evidence>
<dbReference type="Pfam" id="PF07714">
    <property type="entry name" value="PK_Tyr_Ser-Thr"/>
    <property type="match status" value="1"/>
</dbReference>
<dbReference type="InterPro" id="IPR011009">
    <property type="entry name" value="Kinase-like_dom_sf"/>
</dbReference>
<dbReference type="InterPro" id="IPR051681">
    <property type="entry name" value="Ser/Thr_Kinases-Pseudokinases"/>
</dbReference>
<feature type="compositionally biased region" description="Polar residues" evidence="1">
    <location>
        <begin position="602"/>
        <end position="617"/>
    </location>
</feature>
<feature type="region of interest" description="Disordered" evidence="1">
    <location>
        <begin position="602"/>
        <end position="630"/>
    </location>
</feature>
<evidence type="ECO:0000313" key="3">
    <source>
        <dbReference type="EnsemblPlants" id="LPERR05G23260.1"/>
    </source>
</evidence>
<dbReference type="PANTHER" id="PTHR44329">
    <property type="entry name" value="SERINE/THREONINE-PROTEIN KINASE TNNI3K-RELATED"/>
    <property type="match status" value="1"/>
</dbReference>
<evidence type="ECO:0000313" key="4">
    <source>
        <dbReference type="Proteomes" id="UP000032180"/>
    </source>
</evidence>
<feature type="domain" description="Protein kinase" evidence="2">
    <location>
        <begin position="226"/>
        <end position="502"/>
    </location>
</feature>
<dbReference type="GO" id="GO:0004674">
    <property type="term" value="F:protein serine/threonine kinase activity"/>
    <property type="evidence" value="ECO:0007669"/>
    <property type="project" value="TreeGrafter"/>
</dbReference>